<reference evidence="5" key="1">
    <citation type="submission" date="2021-05" db="EMBL/GenBank/DDBJ databases">
        <title>The genome of the haptophyte Pavlova lutheri (Diacronema luteri, Pavlovales) - a model for lipid biosynthesis in eukaryotic algae.</title>
        <authorList>
            <person name="Hulatt C.J."/>
            <person name="Posewitz M.C."/>
        </authorList>
    </citation>
    <scope>NUCLEOTIDE SEQUENCE</scope>
    <source>
        <strain evidence="5">NIVA-4/92</strain>
    </source>
</reference>
<organism evidence="5 6">
    <name type="scientific">Diacronema lutheri</name>
    <name type="common">Unicellular marine alga</name>
    <name type="synonym">Monochrysis lutheri</name>
    <dbReference type="NCBI Taxonomy" id="2081491"/>
    <lineage>
        <taxon>Eukaryota</taxon>
        <taxon>Haptista</taxon>
        <taxon>Haptophyta</taxon>
        <taxon>Pavlovophyceae</taxon>
        <taxon>Pavlovales</taxon>
        <taxon>Pavlovaceae</taxon>
        <taxon>Diacronema</taxon>
    </lineage>
</organism>
<dbReference type="PANTHER" id="PTHR12327">
    <property type="entry name" value="ALPHA-TUBULIN N-ACETYLTRANSFERASE 1"/>
    <property type="match status" value="1"/>
</dbReference>
<protein>
    <recommendedName>
        <fullName evidence="4">N-acetyltransferase domain-containing protein</fullName>
    </recommendedName>
</protein>
<dbReference type="InterPro" id="IPR038746">
    <property type="entry name" value="Atat"/>
</dbReference>
<dbReference type="PROSITE" id="PS51730">
    <property type="entry name" value="GNAT_ATAT"/>
    <property type="match status" value="1"/>
</dbReference>
<comment type="caution">
    <text evidence="5">The sequence shown here is derived from an EMBL/GenBank/DDBJ whole genome shotgun (WGS) entry which is preliminary data.</text>
</comment>
<dbReference type="PANTHER" id="PTHR12327:SF0">
    <property type="entry name" value="ALPHA-TUBULIN N-ACETYLTRANSFERASE 1"/>
    <property type="match status" value="1"/>
</dbReference>
<dbReference type="AlphaFoldDB" id="A0A8J5XI39"/>
<accession>A0A8J5XI39</accession>
<keyword evidence="6" id="KW-1185">Reference proteome</keyword>
<keyword evidence="1" id="KW-0808">Transferase</keyword>
<sequence length="310" mass="33360">MRGATLEPRDPTAASLELPRGVSAHVQHDALLVLRADDLDAHRGPWRHEADTTALGIVLDRLGYESAAAQGLRHRRNGGAGDVATITSLAQLRHSGHIAFLWVVPTRTERIRRPGAPPPFIPPPPDPRPAGGLFGVELAEADAAERADALAAAAAAAEAAMWTDVTRHEAVGLLKMGAKKLFLVHPRAGSALTECAPLCCLDFYVLDVMQRTGVGRQLFDAMLEVLGARAEAIAYDRPSPKLRAFLAKHFGLRAEVPQTNNFVVFEPFFRGLVEHGSARRASSEAASVATRPLSARRGPTRARALAQRPF</sequence>
<dbReference type="GO" id="GO:0005874">
    <property type="term" value="C:microtubule"/>
    <property type="evidence" value="ECO:0007669"/>
    <property type="project" value="InterPro"/>
</dbReference>
<dbReference type="Pfam" id="PF05301">
    <property type="entry name" value="Acetyltransf_16"/>
    <property type="match status" value="1"/>
</dbReference>
<dbReference type="OrthoDB" id="447510at2759"/>
<evidence type="ECO:0000256" key="3">
    <source>
        <dbReference type="SAM" id="MobiDB-lite"/>
    </source>
</evidence>
<dbReference type="InterPro" id="IPR007965">
    <property type="entry name" value="GNAT_ATAT"/>
</dbReference>
<name>A0A8J5XI39_DIALT</name>
<dbReference type="Gene3D" id="3.40.630.30">
    <property type="match status" value="1"/>
</dbReference>
<evidence type="ECO:0000256" key="1">
    <source>
        <dbReference type="ARBA" id="ARBA00022679"/>
    </source>
</evidence>
<dbReference type="EMBL" id="JAGTXO010000025">
    <property type="protein sequence ID" value="KAG8461462.1"/>
    <property type="molecule type" value="Genomic_DNA"/>
</dbReference>
<dbReference type="Proteomes" id="UP000751190">
    <property type="component" value="Unassembled WGS sequence"/>
</dbReference>
<dbReference type="GO" id="GO:0019799">
    <property type="term" value="F:tubulin N-acetyltransferase activity"/>
    <property type="evidence" value="ECO:0007669"/>
    <property type="project" value="InterPro"/>
</dbReference>
<feature type="region of interest" description="Disordered" evidence="3">
    <location>
        <begin position="283"/>
        <end position="310"/>
    </location>
</feature>
<evidence type="ECO:0000259" key="4">
    <source>
        <dbReference type="PROSITE" id="PS51730"/>
    </source>
</evidence>
<gene>
    <name evidence="5" type="ORF">KFE25_001066</name>
</gene>
<evidence type="ECO:0000256" key="2">
    <source>
        <dbReference type="ARBA" id="ARBA00023315"/>
    </source>
</evidence>
<proteinExistence type="predicted"/>
<feature type="domain" description="N-acetyltransferase" evidence="4">
    <location>
        <begin position="16"/>
        <end position="269"/>
    </location>
</feature>
<evidence type="ECO:0000313" key="5">
    <source>
        <dbReference type="EMBL" id="KAG8461462.1"/>
    </source>
</evidence>
<keyword evidence="2" id="KW-0012">Acyltransferase</keyword>
<evidence type="ECO:0000313" key="6">
    <source>
        <dbReference type="Proteomes" id="UP000751190"/>
    </source>
</evidence>